<proteinExistence type="predicted"/>
<evidence type="ECO:0000256" key="2">
    <source>
        <dbReference type="ARBA" id="ARBA00024867"/>
    </source>
</evidence>
<dbReference type="Pfam" id="PF00072">
    <property type="entry name" value="Response_reg"/>
    <property type="match status" value="1"/>
</dbReference>
<dbReference type="SUPFAM" id="SSF52172">
    <property type="entry name" value="CheY-like"/>
    <property type="match status" value="1"/>
</dbReference>
<evidence type="ECO:0000256" key="3">
    <source>
        <dbReference type="PROSITE-ProRule" id="PRU00169"/>
    </source>
</evidence>
<reference evidence="6 7" key="1">
    <citation type="submission" date="2023-08" db="EMBL/GenBank/DDBJ databases">
        <title>Helicovermis profunda gen. nov., sp. nov., a novel mesophilic, fermentative bacterium within the Bacillota from a deep-sea hydrothermal vent chimney.</title>
        <authorList>
            <person name="Miyazaki U."/>
            <person name="Mizutani D."/>
            <person name="Hashimoto Y."/>
            <person name="Tame A."/>
            <person name="Sawayama S."/>
            <person name="Miyazaki J."/>
            <person name="Takai K."/>
            <person name="Nakagawa S."/>
        </authorList>
    </citation>
    <scope>NUCLEOTIDE SEQUENCE [LARGE SCALE GENOMIC DNA]</scope>
    <source>
        <strain evidence="6 7">S502</strain>
    </source>
</reference>
<dbReference type="Gene3D" id="3.40.50.2300">
    <property type="match status" value="1"/>
</dbReference>
<name>A0AAU9ESR7_9FIRM</name>
<feature type="domain" description="Response regulatory" evidence="4">
    <location>
        <begin position="174"/>
        <end position="301"/>
    </location>
</feature>
<evidence type="ECO:0000313" key="7">
    <source>
        <dbReference type="Proteomes" id="UP001321786"/>
    </source>
</evidence>
<dbReference type="InterPro" id="IPR002545">
    <property type="entry name" value="CheW-lke_dom"/>
</dbReference>
<evidence type="ECO:0000313" key="6">
    <source>
        <dbReference type="EMBL" id="BEP28085.1"/>
    </source>
</evidence>
<feature type="domain" description="CheW-like" evidence="5">
    <location>
        <begin position="15"/>
        <end position="152"/>
    </location>
</feature>
<dbReference type="Gene3D" id="2.30.30.40">
    <property type="entry name" value="SH3 Domains"/>
    <property type="match status" value="1"/>
</dbReference>
<comment type="function">
    <text evidence="2">May play the central regulatory role in sporulation. It may be an element of the effector pathway responsible for the activation of sporulation genes in response to nutritional stress. Spo0A may act in concert with spo0H (a sigma factor) to control the expression of some genes that are critical to the sporulation process.</text>
</comment>
<dbReference type="PROSITE" id="PS50110">
    <property type="entry name" value="RESPONSE_REGULATORY"/>
    <property type="match status" value="1"/>
</dbReference>
<dbReference type="RefSeq" id="WP_338536431.1">
    <property type="nucleotide sequence ID" value="NZ_AP028654.1"/>
</dbReference>
<accession>A0AAU9ESR7</accession>
<dbReference type="EMBL" id="AP028654">
    <property type="protein sequence ID" value="BEP28085.1"/>
    <property type="molecule type" value="Genomic_DNA"/>
</dbReference>
<protein>
    <recommendedName>
        <fullName evidence="1">Stage 0 sporulation protein A homolog</fullName>
    </recommendedName>
</protein>
<dbReference type="PANTHER" id="PTHR47233:SF3">
    <property type="entry name" value="CHEMOTAXIS PROTEIN CHEV"/>
    <property type="match status" value="1"/>
</dbReference>
<dbReference type="SMART" id="SM00448">
    <property type="entry name" value="REC"/>
    <property type="match status" value="1"/>
</dbReference>
<keyword evidence="7" id="KW-1185">Reference proteome</keyword>
<dbReference type="KEGG" id="hprf:HLPR_04160"/>
<dbReference type="SMART" id="SM00260">
    <property type="entry name" value="CheW"/>
    <property type="match status" value="1"/>
</dbReference>
<organism evidence="6 7">
    <name type="scientific">Helicovermis profundi</name>
    <dbReference type="NCBI Taxonomy" id="3065157"/>
    <lineage>
        <taxon>Bacteria</taxon>
        <taxon>Bacillati</taxon>
        <taxon>Bacillota</taxon>
        <taxon>Clostridia</taxon>
        <taxon>Helicovermis</taxon>
    </lineage>
</organism>
<evidence type="ECO:0000256" key="1">
    <source>
        <dbReference type="ARBA" id="ARBA00018672"/>
    </source>
</evidence>
<dbReference type="GO" id="GO:0000160">
    <property type="term" value="P:phosphorelay signal transduction system"/>
    <property type="evidence" value="ECO:0007669"/>
    <property type="project" value="InterPro"/>
</dbReference>
<dbReference type="InterPro" id="IPR036061">
    <property type="entry name" value="CheW-like_dom_sf"/>
</dbReference>
<evidence type="ECO:0000259" key="4">
    <source>
        <dbReference type="PROSITE" id="PS50110"/>
    </source>
</evidence>
<dbReference type="InterPro" id="IPR011006">
    <property type="entry name" value="CheY-like_superfamily"/>
</dbReference>
<dbReference type="PROSITE" id="PS50851">
    <property type="entry name" value="CHEW"/>
    <property type="match status" value="1"/>
</dbReference>
<gene>
    <name evidence="6" type="ORF">HLPR_04160</name>
</gene>
<dbReference type="SUPFAM" id="SSF50341">
    <property type="entry name" value="CheW-like"/>
    <property type="match status" value="1"/>
</dbReference>
<keyword evidence="3" id="KW-0597">Phosphoprotein</keyword>
<dbReference type="GO" id="GO:0006935">
    <property type="term" value="P:chemotaxis"/>
    <property type="evidence" value="ECO:0007669"/>
    <property type="project" value="InterPro"/>
</dbReference>
<dbReference type="Pfam" id="PF01584">
    <property type="entry name" value="CheW"/>
    <property type="match status" value="1"/>
</dbReference>
<dbReference type="Gene3D" id="2.40.50.180">
    <property type="entry name" value="CheA-289, Domain 4"/>
    <property type="match status" value="1"/>
</dbReference>
<dbReference type="AlphaFoldDB" id="A0AAU9ESR7"/>
<dbReference type="PIRSF" id="PIRSF002867">
    <property type="entry name" value="CheV"/>
    <property type="match status" value="1"/>
</dbReference>
<dbReference type="Proteomes" id="UP001321786">
    <property type="component" value="Chromosome"/>
</dbReference>
<dbReference type="InterPro" id="IPR001789">
    <property type="entry name" value="Sig_transdc_resp-reg_receiver"/>
</dbReference>
<feature type="modified residue" description="4-aspartylphosphate" evidence="3">
    <location>
        <position position="234"/>
    </location>
</feature>
<evidence type="ECO:0000259" key="5">
    <source>
        <dbReference type="PROSITE" id="PS50851"/>
    </source>
</evidence>
<sequence>MKDDNGILLETGTGELEILHFIVKDEHYAINVVKVKEILEIENLSKVPNSHPSVAGISLIRGDVISIVDMKHVLENEKNEDIKKSMVLVCEFNKIKVAFAIDEVLGIARIKWSDIHKPSAITSDTLVIGNINLKDEIIMLLDFEKIVMDISPAAGINVDRMADVEENSARKDVKIVLADDSPLIRTVLKNTLSMAGFDELRFFDDGKQALDYIMKIYDAKGKDFINDINLLITDIEMPQLDGHTLTRTIKEHKDLKKLPVIIFSSLITGDLRHKGEAVGADAQLSKPEVAGLVELIDSIMMVIKNK</sequence>
<dbReference type="PANTHER" id="PTHR47233">
    <property type="entry name" value="CHEMOTAXIS PROTEIN CHEV"/>
    <property type="match status" value="1"/>
</dbReference>
<dbReference type="InterPro" id="IPR024181">
    <property type="entry name" value="Chemotax_regulator_CheV"/>
</dbReference>